<dbReference type="PANTHER" id="PTHR11802:SF502">
    <property type="entry name" value="LYSOSOMAL PROTECTIVE PROTEIN"/>
    <property type="match status" value="1"/>
</dbReference>
<name>A0A6P7YSD8_9AMPH</name>
<dbReference type="InterPro" id="IPR001563">
    <property type="entry name" value="Peptidase_S10"/>
</dbReference>
<evidence type="ECO:0000313" key="9">
    <source>
        <dbReference type="RefSeq" id="XP_030067888.1"/>
    </source>
</evidence>
<dbReference type="RefSeq" id="XP_030067888.1">
    <property type="nucleotide sequence ID" value="XM_030212028.1"/>
</dbReference>
<evidence type="ECO:0000256" key="2">
    <source>
        <dbReference type="ARBA" id="ARBA00022645"/>
    </source>
</evidence>
<dbReference type="AlphaFoldDB" id="A0A6P7YSD8"/>
<dbReference type="Pfam" id="PF00450">
    <property type="entry name" value="Peptidase_S10"/>
    <property type="match status" value="1"/>
</dbReference>
<accession>A0A6P7YSD8</accession>
<evidence type="ECO:0000313" key="8">
    <source>
        <dbReference type="Proteomes" id="UP000515156"/>
    </source>
</evidence>
<dbReference type="GeneID" id="115475946"/>
<evidence type="ECO:0000256" key="6">
    <source>
        <dbReference type="ARBA" id="ARBA00061741"/>
    </source>
</evidence>
<comment type="similarity">
    <text evidence="1 7">Belongs to the peptidase S10 family.</text>
</comment>
<dbReference type="EC" id="3.4.16.-" evidence="7"/>
<dbReference type="FunFam" id="3.40.50.1820:FF:000335">
    <property type="entry name" value="Carboxypeptidase"/>
    <property type="match status" value="1"/>
</dbReference>
<reference evidence="9" key="1">
    <citation type="submission" date="2025-08" db="UniProtKB">
        <authorList>
            <consortium name="RefSeq"/>
        </authorList>
    </citation>
    <scope>IDENTIFICATION</scope>
</reference>
<dbReference type="GO" id="GO:1904715">
    <property type="term" value="P:negative regulation of chaperone-mediated autophagy"/>
    <property type="evidence" value="ECO:0007669"/>
    <property type="project" value="UniProtKB-ARBA"/>
</dbReference>
<dbReference type="InterPro" id="IPR033124">
    <property type="entry name" value="Ser_caboxypep_his_AS"/>
</dbReference>
<dbReference type="PRINTS" id="PR00724">
    <property type="entry name" value="CRBOXYPTASEC"/>
</dbReference>
<protein>
    <recommendedName>
        <fullName evidence="7">Carboxypeptidase</fullName>
        <ecNumber evidence="7">3.4.16.-</ecNumber>
    </recommendedName>
</protein>
<gene>
    <name evidence="9" type="primary">LOC115475946</name>
</gene>
<evidence type="ECO:0000256" key="3">
    <source>
        <dbReference type="ARBA" id="ARBA00022670"/>
    </source>
</evidence>
<sequence length="440" mass="49307">MVSLLFCALLLGGLQVESAPSADEILFLPGLTKQPMFHQYSGYLNVSESKYLHYWFVESQVDPSTSPVVLWLNGGPGCSSLYGLLTEHGPFLIQPDGSSLEYNPYSWNMVANVLYLESPAGVGFSYSDDKNYVTNDTEVALNNYLALKEFFRLFPEYSKNDFFITGESYGGVYVLTLAEIVIEDSSINLKGIAVGNGLTSYESNQNSLIYFAYYHGLLGVRLWSNLQTFCCLKGQCSFYGNPNVNCTERVTEATNIVYNLGLNIYNLYAPCSGGTLGRYEEDQTVIHHSGIPFPKLPAHIQGGEKPLHPVKTQKKMWLELPCINSTASRIFLNNPYVRNALNIPPEAPEWGMFSSEVFEHYGRIVTDMTKQYLKLLSALLQVNRRAWLYNDGNSEQIGGFVKEFSNIAFLTVRGAGHMVPTDNPRAALTMFTRFLKKQPF</sequence>
<keyword evidence="8" id="KW-1185">Reference proteome</keyword>
<dbReference type="PANTHER" id="PTHR11802">
    <property type="entry name" value="SERINE PROTEASE FAMILY S10 SERINE CARBOXYPEPTIDASE"/>
    <property type="match status" value="1"/>
</dbReference>
<dbReference type="SUPFAM" id="SSF53474">
    <property type="entry name" value="alpha/beta-Hydrolases"/>
    <property type="match status" value="1"/>
</dbReference>
<keyword evidence="3 7" id="KW-0645">Protease</keyword>
<feature type="chain" id="PRO_5028525091" description="Carboxypeptidase" evidence="7">
    <location>
        <begin position="19"/>
        <end position="440"/>
    </location>
</feature>
<evidence type="ECO:0000256" key="4">
    <source>
        <dbReference type="ARBA" id="ARBA00022801"/>
    </source>
</evidence>
<evidence type="ECO:0000256" key="1">
    <source>
        <dbReference type="ARBA" id="ARBA00009431"/>
    </source>
</evidence>
<comment type="subunit">
    <text evidence="6">Heterodimer of a 32 kDa chain and a 20 kDa chain; disulfide-linked.</text>
</comment>
<dbReference type="InterPro" id="IPR018202">
    <property type="entry name" value="Ser_caboxypep_ser_AS"/>
</dbReference>
<keyword evidence="2 7" id="KW-0121">Carboxypeptidase</keyword>
<organism evidence="8 9">
    <name type="scientific">Microcaecilia unicolor</name>
    <dbReference type="NCBI Taxonomy" id="1415580"/>
    <lineage>
        <taxon>Eukaryota</taxon>
        <taxon>Metazoa</taxon>
        <taxon>Chordata</taxon>
        <taxon>Craniata</taxon>
        <taxon>Vertebrata</taxon>
        <taxon>Euteleostomi</taxon>
        <taxon>Amphibia</taxon>
        <taxon>Gymnophiona</taxon>
        <taxon>Siphonopidae</taxon>
        <taxon>Microcaecilia</taxon>
    </lineage>
</organism>
<dbReference type="Gene3D" id="3.40.50.1820">
    <property type="entry name" value="alpha/beta hydrolase"/>
    <property type="match status" value="1"/>
</dbReference>
<keyword evidence="7" id="KW-0732">Signal</keyword>
<dbReference type="GO" id="GO:0006508">
    <property type="term" value="P:proteolysis"/>
    <property type="evidence" value="ECO:0007669"/>
    <property type="project" value="UniProtKB-KW"/>
</dbReference>
<keyword evidence="4 7" id="KW-0378">Hydrolase</keyword>
<proteinExistence type="inferred from homology"/>
<dbReference type="GO" id="GO:0004185">
    <property type="term" value="F:serine-type carboxypeptidase activity"/>
    <property type="evidence" value="ECO:0007669"/>
    <property type="project" value="UniProtKB-UniRule"/>
</dbReference>
<dbReference type="Proteomes" id="UP000515156">
    <property type="component" value="Chromosome 8"/>
</dbReference>
<evidence type="ECO:0000256" key="7">
    <source>
        <dbReference type="RuleBase" id="RU361156"/>
    </source>
</evidence>
<comment type="function">
    <text evidence="5">Protective protein appears to be essential for both the activity of beta-galactosidase and neuraminidase, it associates with these enzymes and exerts a protective function necessary for their stability and activity. This protein is also a carboxypeptidase and can deamidate tachykinins.</text>
</comment>
<evidence type="ECO:0000256" key="5">
    <source>
        <dbReference type="ARBA" id="ARBA00054649"/>
    </source>
</evidence>
<dbReference type="InterPro" id="IPR029058">
    <property type="entry name" value="AB_hydrolase_fold"/>
</dbReference>
<dbReference type="PROSITE" id="PS00131">
    <property type="entry name" value="CARBOXYPEPT_SER_SER"/>
    <property type="match status" value="1"/>
</dbReference>
<feature type="signal peptide" evidence="7">
    <location>
        <begin position="1"/>
        <end position="18"/>
    </location>
</feature>
<dbReference type="GO" id="GO:0031647">
    <property type="term" value="P:regulation of protein stability"/>
    <property type="evidence" value="ECO:0007669"/>
    <property type="project" value="UniProtKB-ARBA"/>
</dbReference>
<dbReference type="PROSITE" id="PS00560">
    <property type="entry name" value="CARBOXYPEPT_SER_HIS"/>
    <property type="match status" value="1"/>
</dbReference>